<feature type="region of interest" description="Disordered" evidence="2">
    <location>
        <begin position="572"/>
        <end position="598"/>
    </location>
</feature>
<feature type="compositionally biased region" description="Basic and acidic residues" evidence="2">
    <location>
        <begin position="994"/>
        <end position="1013"/>
    </location>
</feature>
<feature type="region of interest" description="Disordered" evidence="2">
    <location>
        <begin position="886"/>
        <end position="912"/>
    </location>
</feature>
<dbReference type="EMBL" id="KV784353">
    <property type="protein sequence ID" value="OEU23118.1"/>
    <property type="molecule type" value="Genomic_DNA"/>
</dbReference>
<reference evidence="3 4" key="1">
    <citation type="submission" date="2016-09" db="EMBL/GenBank/DDBJ databases">
        <title>Extensive genetic diversity and differential bi-allelic expression allows diatom success in the polar Southern Ocean.</title>
        <authorList>
            <consortium name="DOE Joint Genome Institute"/>
            <person name="Mock T."/>
            <person name="Otillar R.P."/>
            <person name="Strauss J."/>
            <person name="Dupont C."/>
            <person name="Frickenhaus S."/>
            <person name="Maumus F."/>
            <person name="Mcmullan M."/>
            <person name="Sanges R."/>
            <person name="Schmutz J."/>
            <person name="Toseland A."/>
            <person name="Valas R."/>
            <person name="Veluchamy A."/>
            <person name="Ward B.J."/>
            <person name="Allen A."/>
            <person name="Barry K."/>
            <person name="Falciatore A."/>
            <person name="Ferrante M."/>
            <person name="Fortunato A.E."/>
            <person name="Gloeckner G."/>
            <person name="Gruber A."/>
            <person name="Hipkin R."/>
            <person name="Janech M."/>
            <person name="Kroth P."/>
            <person name="Leese F."/>
            <person name="Lindquist E."/>
            <person name="Lyon B.R."/>
            <person name="Martin J."/>
            <person name="Mayer C."/>
            <person name="Parker M."/>
            <person name="Quesneville H."/>
            <person name="Raymond J."/>
            <person name="Uhlig C."/>
            <person name="Valentin K.U."/>
            <person name="Worden A.Z."/>
            <person name="Armbrust E.V."/>
            <person name="Bowler C."/>
            <person name="Green B."/>
            <person name="Moulton V."/>
            <person name="Van Oosterhout C."/>
            <person name="Grigoriev I."/>
        </authorList>
    </citation>
    <scope>NUCLEOTIDE SEQUENCE [LARGE SCALE GENOMIC DNA]</scope>
    <source>
        <strain evidence="3 4">CCMP1102</strain>
    </source>
</reference>
<evidence type="ECO:0000256" key="2">
    <source>
        <dbReference type="SAM" id="MobiDB-lite"/>
    </source>
</evidence>
<protein>
    <submittedName>
        <fullName evidence="3">Uncharacterized protein</fullName>
    </submittedName>
</protein>
<dbReference type="InParanoid" id="A0A1E7FY95"/>
<feature type="compositionally biased region" description="Polar residues" evidence="2">
    <location>
        <begin position="969"/>
        <end position="992"/>
    </location>
</feature>
<feature type="compositionally biased region" description="Acidic residues" evidence="2">
    <location>
        <begin position="1119"/>
        <end position="1134"/>
    </location>
</feature>
<evidence type="ECO:0000256" key="1">
    <source>
        <dbReference type="SAM" id="Coils"/>
    </source>
</evidence>
<proteinExistence type="predicted"/>
<sequence length="1179" mass="131883">MEPGTTAPFYSMGRGYSDIFAGDIIDNQENDSTIDHADTITTAFSSSQNNEGIFLNDRMFDPPSKICGGPILQRNGSIYNNDQMFDPPSKICGGSVLSKIMSLSNRNGNGNKKKKEKEKKKKDYIPSVAKVIIPSKSPPSSTAINRQLNINTSNSTNAISCDDSPLSPTNDIILADLKIGIIEPEGSRQFGDYNVKRTGEEKNVEKTIVKSRIQSRRILYDDTGSIVSISSTTGDNVGSERPSYSGVSSLEEMQTLLKDLKALNSKVKKDTKSKLGKTSSSAMTVFDKDSSKTSVMDYDRKEILDNSAPNKTDIKPSLKVNSRDTDEERKSRYLNIQEENSTVHYPPKKAYHDDVKEVSDQVIRKLKLERKQYRREADTLRQEMDTIKKELDQIRMLVLPKTDILEKKTTGNEDNRLQLLNELVQDDELEQTLVERDESLNHVSSGQFEIKATEESASGEAGQYDIVNCKYHNDHMIHNKHKNLFCSTDTAENNRDLHHQSNENLTNLEQPIPTTEQSIILNPNNDADPMDDNISSVNNNLALTIVSSKNQYHGYNLNSDYPSAISDPPDIIPWDIESQTDPPPAKAGQGSTHSDGPVDVMEECHQYWQSKRDAAVNSNSSSHSKIDALAQVHTNMKKCDNENVGNNLYKNPEDMLKACRQYWQNRKDDVPSRCSSTPPSPIDASTLDSITTEKCDNGNSVNDDEDYGNNMLEESRQNRHSKHNADNEASPRNYSRSTNIDDNIDDNIINVSKGCKKDKVLRSRSSSPFKKFLYTQEHKEDNKVNSSNSSHSTNITTAQEVIGKEKCDIKNAVNADDNIRNVSKGCKKDKVLRSRSSSPFKKFLEEKSDIKNAVNADDNIINVSNECKKDKVLRSRSSSPFRKFLYAQEHREDTKAGPSKSSRSTNIASTEEIGIKEKKSDIKNAVNAYENIGKYDAMMETFDFDSAASFYRQYNQPCLLEQRGVFSSVSSRNSPRLTMENVDTSSADSITQAHRCDLKDTEDFNHEGKKENSDINSSSTGRGSSTKNADQLVRKCEIEKAGNYVRELRRTLHLKETKDEHRAVSSTISPTEDDEGSVKSRLQESASEKYSRLDDPHPLAYNPCSRDRRTVAAMKQEGDDSAEDVANDDANDDANDIDIDIEIFGTNYGKPPLAPIMGYLPPPSSPSPPPLMVSSSYYL</sequence>
<feature type="compositionally biased region" description="Basic and acidic residues" evidence="2">
    <location>
        <begin position="312"/>
        <end position="329"/>
    </location>
</feature>
<evidence type="ECO:0000313" key="4">
    <source>
        <dbReference type="Proteomes" id="UP000095751"/>
    </source>
</evidence>
<feature type="region of interest" description="Disordered" evidence="2">
    <location>
        <begin position="969"/>
        <end position="1029"/>
    </location>
</feature>
<feature type="compositionally biased region" description="Basic residues" evidence="2">
    <location>
        <begin position="111"/>
        <end position="122"/>
    </location>
</feature>
<evidence type="ECO:0000313" key="3">
    <source>
        <dbReference type="EMBL" id="OEU23118.1"/>
    </source>
</evidence>
<name>A0A1E7FY95_9STRA</name>
<gene>
    <name evidence="3" type="ORF">FRACYDRAFT_233285</name>
</gene>
<feature type="coiled-coil region" evidence="1">
    <location>
        <begin position="356"/>
        <end position="397"/>
    </location>
</feature>
<feature type="compositionally biased region" description="Basic and acidic residues" evidence="2">
    <location>
        <begin position="1076"/>
        <end position="1097"/>
    </location>
</feature>
<dbReference type="Proteomes" id="UP000095751">
    <property type="component" value="Unassembled WGS sequence"/>
</dbReference>
<accession>A0A1E7FY95</accession>
<organism evidence="3 4">
    <name type="scientific">Fragilariopsis cylindrus CCMP1102</name>
    <dbReference type="NCBI Taxonomy" id="635003"/>
    <lineage>
        <taxon>Eukaryota</taxon>
        <taxon>Sar</taxon>
        <taxon>Stramenopiles</taxon>
        <taxon>Ochrophyta</taxon>
        <taxon>Bacillariophyta</taxon>
        <taxon>Bacillariophyceae</taxon>
        <taxon>Bacillariophycidae</taxon>
        <taxon>Bacillariales</taxon>
        <taxon>Bacillariaceae</taxon>
        <taxon>Fragilariopsis</taxon>
    </lineage>
</organism>
<feature type="region of interest" description="Disordered" evidence="2">
    <location>
        <begin position="103"/>
        <end position="122"/>
    </location>
</feature>
<dbReference type="KEGG" id="fcy:FRACYDRAFT_233285"/>
<feature type="region of interest" description="Disordered" evidence="2">
    <location>
        <begin position="1056"/>
        <end position="1134"/>
    </location>
</feature>
<keyword evidence="4" id="KW-1185">Reference proteome</keyword>
<feature type="region of interest" description="Disordered" evidence="2">
    <location>
        <begin position="668"/>
        <end position="746"/>
    </location>
</feature>
<dbReference type="AlphaFoldDB" id="A0A1E7FY95"/>
<feature type="compositionally biased region" description="Polar residues" evidence="2">
    <location>
        <begin position="1014"/>
        <end position="1029"/>
    </location>
</feature>
<feature type="region of interest" description="Disordered" evidence="2">
    <location>
        <begin position="300"/>
        <end position="329"/>
    </location>
</feature>
<feature type="compositionally biased region" description="Polar residues" evidence="2">
    <location>
        <begin position="899"/>
        <end position="909"/>
    </location>
</feature>
<keyword evidence="1" id="KW-0175">Coiled coil</keyword>